<dbReference type="InterPro" id="IPR036396">
    <property type="entry name" value="Cyt_P450_sf"/>
</dbReference>
<feature type="domain" description="Cation/H(+) antiporter central" evidence="7">
    <location>
        <begin position="348"/>
        <end position="429"/>
    </location>
</feature>
<dbReference type="GO" id="GO:0016705">
    <property type="term" value="F:oxidoreductase activity, acting on paired donors, with incorporation or reduction of molecular oxygen"/>
    <property type="evidence" value="ECO:0007669"/>
    <property type="project" value="InterPro"/>
</dbReference>
<dbReference type="InterPro" id="IPR050794">
    <property type="entry name" value="CPA2_transporter"/>
</dbReference>
<keyword evidence="5" id="KW-0406">Ion transport</keyword>
<dbReference type="Gene3D" id="1.10.630.10">
    <property type="entry name" value="Cytochrome P450"/>
    <property type="match status" value="1"/>
</dbReference>
<dbReference type="Pfam" id="PF00067">
    <property type="entry name" value="p450"/>
    <property type="match status" value="1"/>
</dbReference>
<dbReference type="InterPro" id="IPR057290">
    <property type="entry name" value="CHX17_C"/>
</dbReference>
<dbReference type="GO" id="GO:0004497">
    <property type="term" value="F:monooxygenase activity"/>
    <property type="evidence" value="ECO:0007669"/>
    <property type="project" value="InterPro"/>
</dbReference>
<feature type="domain" description="Cation/H(+) antiporter C-terminal" evidence="8">
    <location>
        <begin position="437"/>
        <end position="590"/>
    </location>
</feature>
<keyword evidence="10" id="KW-1185">Reference proteome</keyword>
<dbReference type="GO" id="GO:0020037">
    <property type="term" value="F:heme binding"/>
    <property type="evidence" value="ECO:0007669"/>
    <property type="project" value="InterPro"/>
</dbReference>
<feature type="transmembrane region" description="Helical" evidence="6">
    <location>
        <begin position="158"/>
        <end position="182"/>
    </location>
</feature>
<feature type="transmembrane region" description="Helical" evidence="6">
    <location>
        <begin position="188"/>
        <end position="208"/>
    </location>
</feature>
<dbReference type="Gramene" id="AUR62026010-RA">
    <property type="protein sequence ID" value="AUR62026010-RA:cds"/>
    <property type="gene ID" value="AUR62026010"/>
</dbReference>
<evidence type="ECO:0000256" key="2">
    <source>
        <dbReference type="ARBA" id="ARBA00022448"/>
    </source>
</evidence>
<dbReference type="Gene3D" id="1.20.1530.20">
    <property type="match status" value="1"/>
</dbReference>
<evidence type="ECO:0000313" key="10">
    <source>
        <dbReference type="Proteomes" id="UP000596660"/>
    </source>
</evidence>
<dbReference type="AlphaFoldDB" id="A0A803MA93"/>
<dbReference type="Gene3D" id="3.40.50.12370">
    <property type="match status" value="1"/>
</dbReference>
<dbReference type="Pfam" id="PF23259">
    <property type="entry name" value="CHX17_C"/>
    <property type="match status" value="1"/>
</dbReference>
<keyword evidence="3" id="KW-0633">Potassium transport</keyword>
<dbReference type="Proteomes" id="UP000596660">
    <property type="component" value="Unplaced"/>
</dbReference>
<evidence type="ECO:0000256" key="4">
    <source>
        <dbReference type="ARBA" id="ARBA00022958"/>
    </source>
</evidence>
<reference evidence="9" key="2">
    <citation type="submission" date="2021-03" db="UniProtKB">
        <authorList>
            <consortium name="EnsemblPlants"/>
        </authorList>
    </citation>
    <scope>IDENTIFICATION</scope>
</reference>
<proteinExistence type="predicted"/>
<protein>
    <submittedName>
        <fullName evidence="9">Uncharacterized protein</fullName>
    </submittedName>
</protein>
<keyword evidence="4" id="KW-0630">Potassium</keyword>
<feature type="transmembrane region" description="Helical" evidence="6">
    <location>
        <begin position="220"/>
        <end position="241"/>
    </location>
</feature>
<dbReference type="InterPro" id="IPR038770">
    <property type="entry name" value="Na+/solute_symporter_sf"/>
</dbReference>
<dbReference type="OMA" id="QWIYEKE"/>
<dbReference type="SUPFAM" id="SSF48264">
    <property type="entry name" value="Cytochrome P450"/>
    <property type="match status" value="1"/>
</dbReference>
<keyword evidence="6" id="KW-1133">Transmembrane helix</keyword>
<dbReference type="GO" id="GO:0098662">
    <property type="term" value="P:inorganic cation transmembrane transport"/>
    <property type="evidence" value="ECO:0007669"/>
    <property type="project" value="TreeGrafter"/>
</dbReference>
<dbReference type="EnsemblPlants" id="AUR62026010-RA">
    <property type="protein sequence ID" value="AUR62026010-RA:cds"/>
    <property type="gene ID" value="AUR62026010"/>
</dbReference>
<feature type="transmembrane region" description="Helical" evidence="6">
    <location>
        <begin position="6"/>
        <end position="23"/>
    </location>
</feature>
<keyword evidence="6" id="KW-0472">Membrane</keyword>
<dbReference type="GO" id="GO:0016020">
    <property type="term" value="C:membrane"/>
    <property type="evidence" value="ECO:0007669"/>
    <property type="project" value="UniProtKB-SubCell"/>
</dbReference>
<evidence type="ECO:0000313" key="9">
    <source>
        <dbReference type="EnsemblPlants" id="AUR62026010-RA:cds"/>
    </source>
</evidence>
<dbReference type="InterPro" id="IPR057291">
    <property type="entry name" value="CHX17_2nd"/>
</dbReference>
<organism evidence="9 10">
    <name type="scientific">Chenopodium quinoa</name>
    <name type="common">Quinoa</name>
    <dbReference type="NCBI Taxonomy" id="63459"/>
    <lineage>
        <taxon>Eukaryota</taxon>
        <taxon>Viridiplantae</taxon>
        <taxon>Streptophyta</taxon>
        <taxon>Embryophyta</taxon>
        <taxon>Tracheophyta</taxon>
        <taxon>Spermatophyta</taxon>
        <taxon>Magnoliopsida</taxon>
        <taxon>eudicotyledons</taxon>
        <taxon>Gunneridae</taxon>
        <taxon>Pentapetalae</taxon>
        <taxon>Caryophyllales</taxon>
        <taxon>Chenopodiaceae</taxon>
        <taxon>Chenopodioideae</taxon>
        <taxon>Atripliceae</taxon>
        <taxon>Chenopodium</taxon>
    </lineage>
</organism>
<evidence type="ECO:0000256" key="3">
    <source>
        <dbReference type="ARBA" id="ARBA00022538"/>
    </source>
</evidence>
<dbReference type="GO" id="GO:0005506">
    <property type="term" value="F:iron ion binding"/>
    <property type="evidence" value="ECO:0007669"/>
    <property type="project" value="InterPro"/>
</dbReference>
<keyword evidence="2" id="KW-0813">Transport</keyword>
<name>A0A803MA93_CHEQI</name>
<evidence type="ECO:0000256" key="5">
    <source>
        <dbReference type="ARBA" id="ARBA00023065"/>
    </source>
</evidence>
<dbReference type="InterPro" id="IPR001128">
    <property type="entry name" value="Cyt_P450"/>
</dbReference>
<dbReference type="PRINTS" id="PR00463">
    <property type="entry name" value="EP450I"/>
</dbReference>
<comment type="subcellular location">
    <subcellularLocation>
        <location evidence="1">Membrane</location>
        <topology evidence="1">Multi-pass membrane protein</topology>
    </subcellularLocation>
</comment>
<dbReference type="Pfam" id="PF23256">
    <property type="entry name" value="CHX17_2nd"/>
    <property type="match status" value="1"/>
</dbReference>
<sequence length="600" mass="67538">MEMEKMYLFPFLFAIIIFLYKILQPSKAKNKNLPPSPPSIPIWGHLQLLKSPFHKTLLTLSERYGPIFSLRLGFQPLLVISSPSAVEECLNKNDIVFADRPNFIVGQWIYEKETVKQLVVEYFANLFTDEGMVEDARIPSKAQFDRFQIRTLSSWAKLFGFFAVGTIGKITGALLSGFLFGIQWRDSIMLASLLNVKGHLHIYVAIIAMKKNIITYSTCIGLLLAMLLKIVYIPMVAQYIIQRARKRLPKQPLALQWHNPTEELRILLCFHGPENVPCAINFMEISKGTGDPGILVYATDMVELTYQIADTLVPGEIDSVEVTDSKVIRIREQITTALQEYIQNNGDGITLRRAMALATYNTMHQKICNLAEDSIISLIVLPFHNGPPIDEHTDSKLAGFRYVNRKVLRNAPCSIAIMVDRGFGASNQILKSLSSALNTVVIFIGGKDDREALAYASRIAYQRGVKLTVMRFLVDSDVENNNTRKTYQQEEEMELDDECFAKFYEKHIAGGNVSYLEKHLVNLAQVYTTLQSLEGQYGLFIVGRGGRVNSMLTMGMNDWEQCPELGPLRDILSGPNFSTTASVLIIQQHNPKVEPRGANA</sequence>
<evidence type="ECO:0000256" key="6">
    <source>
        <dbReference type="SAM" id="Phobius"/>
    </source>
</evidence>
<dbReference type="GO" id="GO:0006885">
    <property type="term" value="P:regulation of pH"/>
    <property type="evidence" value="ECO:0007669"/>
    <property type="project" value="TreeGrafter"/>
</dbReference>
<dbReference type="PANTHER" id="PTHR32468:SF145">
    <property type="entry name" value="CATION_H(+) ANTIPORTER 28"/>
    <property type="match status" value="1"/>
</dbReference>
<evidence type="ECO:0000259" key="7">
    <source>
        <dbReference type="Pfam" id="PF23256"/>
    </source>
</evidence>
<dbReference type="PANTHER" id="PTHR32468">
    <property type="entry name" value="CATION/H + ANTIPORTER"/>
    <property type="match status" value="1"/>
</dbReference>
<dbReference type="InterPro" id="IPR002401">
    <property type="entry name" value="Cyt_P450_E_grp-I"/>
</dbReference>
<reference evidence="9" key="1">
    <citation type="journal article" date="2017" name="Nature">
        <title>The genome of Chenopodium quinoa.</title>
        <authorList>
            <person name="Jarvis D.E."/>
            <person name="Ho Y.S."/>
            <person name="Lightfoot D.J."/>
            <person name="Schmoeckel S.M."/>
            <person name="Li B."/>
            <person name="Borm T.J.A."/>
            <person name="Ohyanagi H."/>
            <person name="Mineta K."/>
            <person name="Michell C.T."/>
            <person name="Saber N."/>
            <person name="Kharbatia N.M."/>
            <person name="Rupper R.R."/>
            <person name="Sharp A.R."/>
            <person name="Dally N."/>
            <person name="Boughton B.A."/>
            <person name="Woo Y.H."/>
            <person name="Gao G."/>
            <person name="Schijlen E.G.W.M."/>
            <person name="Guo X."/>
            <person name="Momin A.A."/>
            <person name="Negrao S."/>
            <person name="Al-Babili S."/>
            <person name="Gehring C."/>
            <person name="Roessner U."/>
            <person name="Jung C."/>
            <person name="Murphy K."/>
            <person name="Arold S.T."/>
            <person name="Gojobori T."/>
            <person name="van der Linden C.G."/>
            <person name="van Loo E.N."/>
            <person name="Jellen E.N."/>
            <person name="Maughan P.J."/>
            <person name="Tester M."/>
        </authorList>
    </citation>
    <scope>NUCLEOTIDE SEQUENCE [LARGE SCALE GENOMIC DNA]</scope>
    <source>
        <strain evidence="9">cv. PI 614886</strain>
    </source>
</reference>
<evidence type="ECO:0000259" key="8">
    <source>
        <dbReference type="Pfam" id="PF23259"/>
    </source>
</evidence>
<dbReference type="GO" id="GO:0012505">
    <property type="term" value="C:endomembrane system"/>
    <property type="evidence" value="ECO:0007669"/>
    <property type="project" value="TreeGrafter"/>
</dbReference>
<dbReference type="GO" id="GO:0006813">
    <property type="term" value="P:potassium ion transport"/>
    <property type="evidence" value="ECO:0007669"/>
    <property type="project" value="UniProtKB-KW"/>
</dbReference>
<keyword evidence="6" id="KW-0812">Transmembrane</keyword>
<accession>A0A803MA93</accession>
<evidence type="ECO:0000256" key="1">
    <source>
        <dbReference type="ARBA" id="ARBA00004141"/>
    </source>
</evidence>